<evidence type="ECO:0000313" key="1">
    <source>
        <dbReference type="EMBL" id="MDT9682029.1"/>
    </source>
</evidence>
<keyword evidence="2" id="KW-1185">Reference proteome</keyword>
<comment type="caution">
    <text evidence="1">The sequence shown here is derived from an EMBL/GenBank/DDBJ whole genome shotgun (WGS) entry which is preliminary data.</text>
</comment>
<evidence type="ECO:0000313" key="2">
    <source>
        <dbReference type="Proteomes" id="UP001250181"/>
    </source>
</evidence>
<proteinExistence type="predicted"/>
<dbReference type="RefSeq" id="WP_315877116.1">
    <property type="nucleotide sequence ID" value="NZ_JAWCTQ010000007.1"/>
</dbReference>
<name>A0ABU3QGZ7_9ACTN</name>
<dbReference type="EMBL" id="JAWCTQ010000007">
    <property type="protein sequence ID" value="MDT9682029.1"/>
    <property type="molecule type" value="Genomic_DNA"/>
</dbReference>
<dbReference type="Proteomes" id="UP001250181">
    <property type="component" value="Unassembled WGS sequence"/>
</dbReference>
<reference evidence="1 2" key="1">
    <citation type="submission" date="2023-09" db="EMBL/GenBank/DDBJ databases">
        <title>Streptomyces sp. nov.: A antagonism against Alternaria gaisen Producing Streptochlin, Isolated from Tamarix root soil.</title>
        <authorList>
            <person name="Chen Y."/>
        </authorList>
    </citation>
    <scope>NUCLEOTIDE SEQUENCE [LARGE SCALE GENOMIC DNA]</scope>
    <source>
        <strain evidence="1 2">TRM76323</strain>
    </source>
</reference>
<accession>A0ABU3QGZ7</accession>
<gene>
    <name evidence="1" type="ORF">RND61_08065</name>
</gene>
<sequence length="72" mass="7805">MEVRAMTERLREAEEAVAKLRGELFKVGVVLPSLRVDPVTATSETPCPLVELGRCNLDTAVRLAAALEGARK</sequence>
<evidence type="ECO:0008006" key="3">
    <source>
        <dbReference type="Google" id="ProtNLM"/>
    </source>
</evidence>
<organism evidence="1 2">
    <name type="scientific">Streptomyces tamarix</name>
    <dbReference type="NCBI Taxonomy" id="3078565"/>
    <lineage>
        <taxon>Bacteria</taxon>
        <taxon>Bacillati</taxon>
        <taxon>Actinomycetota</taxon>
        <taxon>Actinomycetes</taxon>
        <taxon>Kitasatosporales</taxon>
        <taxon>Streptomycetaceae</taxon>
        <taxon>Streptomyces</taxon>
    </lineage>
</organism>
<protein>
    <recommendedName>
        <fullName evidence="3">Secreted protein</fullName>
    </recommendedName>
</protein>